<dbReference type="InterPro" id="IPR005119">
    <property type="entry name" value="LysR_subst-bd"/>
</dbReference>
<dbReference type="SUPFAM" id="SSF46785">
    <property type="entry name" value="Winged helix' DNA-binding domain"/>
    <property type="match status" value="1"/>
</dbReference>
<dbReference type="Gene3D" id="3.40.190.290">
    <property type="match status" value="1"/>
</dbReference>
<dbReference type="AlphaFoldDB" id="A0A240E9L6"/>
<comment type="similarity">
    <text evidence="1">Belongs to the LysR transcriptional regulatory family.</text>
</comment>
<dbReference type="Pfam" id="PF00126">
    <property type="entry name" value="HTH_1"/>
    <property type="match status" value="1"/>
</dbReference>
<evidence type="ECO:0000313" key="7">
    <source>
        <dbReference type="Proteomes" id="UP000219042"/>
    </source>
</evidence>
<dbReference type="InterPro" id="IPR058163">
    <property type="entry name" value="LysR-type_TF_proteobact-type"/>
</dbReference>
<dbReference type="PANTHER" id="PTHR30537">
    <property type="entry name" value="HTH-TYPE TRANSCRIPTIONAL REGULATOR"/>
    <property type="match status" value="1"/>
</dbReference>
<dbReference type="Gene3D" id="1.10.10.10">
    <property type="entry name" value="Winged helix-like DNA-binding domain superfamily/Winged helix DNA-binding domain"/>
    <property type="match status" value="1"/>
</dbReference>
<organism evidence="6 7">
    <name type="scientific">Acinetobacter puyangensis</name>
    <dbReference type="NCBI Taxonomy" id="1096779"/>
    <lineage>
        <taxon>Bacteria</taxon>
        <taxon>Pseudomonadati</taxon>
        <taxon>Pseudomonadota</taxon>
        <taxon>Gammaproteobacteria</taxon>
        <taxon>Moraxellales</taxon>
        <taxon>Moraxellaceae</taxon>
        <taxon>Acinetobacter</taxon>
    </lineage>
</organism>
<dbReference type="FunFam" id="1.10.10.10:FF:000001">
    <property type="entry name" value="LysR family transcriptional regulator"/>
    <property type="match status" value="1"/>
</dbReference>
<dbReference type="PROSITE" id="PS50931">
    <property type="entry name" value="HTH_LYSR"/>
    <property type="match status" value="1"/>
</dbReference>
<dbReference type="InterPro" id="IPR036388">
    <property type="entry name" value="WH-like_DNA-bd_sf"/>
</dbReference>
<proteinExistence type="inferred from homology"/>
<dbReference type="GO" id="GO:0043565">
    <property type="term" value="F:sequence-specific DNA binding"/>
    <property type="evidence" value="ECO:0007669"/>
    <property type="project" value="TreeGrafter"/>
</dbReference>
<dbReference type="FunFam" id="3.40.190.290:FF:000001">
    <property type="entry name" value="Transcriptional regulator, LysR family"/>
    <property type="match status" value="1"/>
</dbReference>
<evidence type="ECO:0000256" key="1">
    <source>
        <dbReference type="ARBA" id="ARBA00009437"/>
    </source>
</evidence>
<dbReference type="CDD" id="cd08422">
    <property type="entry name" value="PBP2_CrgA_like"/>
    <property type="match status" value="1"/>
</dbReference>
<evidence type="ECO:0000313" key="6">
    <source>
        <dbReference type="EMBL" id="SNX44600.1"/>
    </source>
</evidence>
<dbReference type="Proteomes" id="UP000219042">
    <property type="component" value="Unassembled WGS sequence"/>
</dbReference>
<dbReference type="PANTHER" id="PTHR30537:SF5">
    <property type="entry name" value="HTH-TYPE TRANSCRIPTIONAL ACTIVATOR TTDR-RELATED"/>
    <property type="match status" value="1"/>
</dbReference>
<reference evidence="7" key="1">
    <citation type="submission" date="2016-09" db="EMBL/GenBank/DDBJ databases">
        <authorList>
            <person name="Varghese N."/>
            <person name="Submissions S."/>
        </authorList>
    </citation>
    <scope>NUCLEOTIDE SEQUENCE [LARGE SCALE GENOMIC DNA]</scope>
    <source>
        <strain evidence="7">ANC 4466</strain>
    </source>
</reference>
<keyword evidence="3 6" id="KW-0238">DNA-binding</keyword>
<dbReference type="SUPFAM" id="SSF53850">
    <property type="entry name" value="Periplasmic binding protein-like II"/>
    <property type="match status" value="1"/>
</dbReference>
<evidence type="ECO:0000259" key="5">
    <source>
        <dbReference type="PROSITE" id="PS50931"/>
    </source>
</evidence>
<name>A0A240E9L6_9GAMM</name>
<protein>
    <submittedName>
        <fullName evidence="6">DNA-binding transcriptional regulator, LysR family</fullName>
    </submittedName>
</protein>
<keyword evidence="4" id="KW-0804">Transcription</keyword>
<accession>A0A240E9L6</accession>
<dbReference type="Pfam" id="PF03466">
    <property type="entry name" value="LysR_substrate"/>
    <property type="match status" value="1"/>
</dbReference>
<dbReference type="GO" id="GO:0006351">
    <property type="term" value="P:DNA-templated transcription"/>
    <property type="evidence" value="ECO:0007669"/>
    <property type="project" value="TreeGrafter"/>
</dbReference>
<dbReference type="InterPro" id="IPR000847">
    <property type="entry name" value="LysR_HTH_N"/>
</dbReference>
<dbReference type="InterPro" id="IPR036390">
    <property type="entry name" value="WH_DNA-bd_sf"/>
</dbReference>
<keyword evidence="7" id="KW-1185">Reference proteome</keyword>
<sequence>MDRLDCNRMLIAVIEQGSFAKAAEQRGTSVAQASKMISRLEQQLSVQLLHRSTRSLTPTEVGQAYYIQIKHLVAELDELETSVKNQSNEPSGRLKISAPSSFGVVHLSHILVEFARLYPQIELDVSFTDRMVNVIEEGFDLAIRIGQLKDSNLIARYLADVHFKLVAAPAYLQQYALPKHPEDLASHLCIIDTNFKDPKHWQFHSLQQPEQIFQVNVNGHIQFANTEACHIAALAGLGICRLPDFICRQSLQQGKLVTLLNEYSVYRSGVYAVYPPARHLANKVRALVDFLKQHYEQYATQNKL</sequence>
<evidence type="ECO:0000256" key="2">
    <source>
        <dbReference type="ARBA" id="ARBA00023015"/>
    </source>
</evidence>
<dbReference type="GO" id="GO:0003700">
    <property type="term" value="F:DNA-binding transcription factor activity"/>
    <property type="evidence" value="ECO:0007669"/>
    <property type="project" value="InterPro"/>
</dbReference>
<evidence type="ECO:0000256" key="4">
    <source>
        <dbReference type="ARBA" id="ARBA00023163"/>
    </source>
</evidence>
<dbReference type="OrthoDB" id="8885940at2"/>
<gene>
    <name evidence="6" type="ORF">SAMN05421731_103338</name>
</gene>
<dbReference type="EMBL" id="OANT01000003">
    <property type="protein sequence ID" value="SNX44600.1"/>
    <property type="molecule type" value="Genomic_DNA"/>
</dbReference>
<dbReference type="RefSeq" id="WP_097078831.1">
    <property type="nucleotide sequence ID" value="NZ_BAABHT010000001.1"/>
</dbReference>
<evidence type="ECO:0000256" key="3">
    <source>
        <dbReference type="ARBA" id="ARBA00023125"/>
    </source>
</evidence>
<keyword evidence="2" id="KW-0805">Transcription regulation</keyword>
<feature type="domain" description="HTH lysR-type" evidence="5">
    <location>
        <begin position="1"/>
        <end position="59"/>
    </location>
</feature>